<name>A0AAE6YF13_STRAT</name>
<dbReference type="AlphaFoldDB" id="A0AAE6YF13"/>
<reference evidence="3 5" key="2">
    <citation type="submission" date="2020-03" db="EMBL/GenBank/DDBJ databases">
        <title>Is there a link between lipid content and antibiotic production in Streptomyces?</title>
        <authorList>
            <person name="David M."/>
            <person name="Lejeune C."/>
            <person name="Abreu S."/>
            <person name="Thibessard A."/>
            <person name="Leblond P."/>
            <person name="Chaminade P."/>
            <person name="Virolle M.-J."/>
        </authorList>
    </citation>
    <scope>NUCLEOTIDE SEQUENCE [LARGE SCALE GENOMIC DNA]</scope>
    <source>
        <strain evidence="3 5">DSM 41481</strain>
    </source>
</reference>
<keyword evidence="4" id="KW-1185">Reference proteome</keyword>
<evidence type="ECO:0000313" key="2">
    <source>
        <dbReference type="EMBL" id="OOQ47306.1"/>
    </source>
</evidence>
<organism evidence="3 5">
    <name type="scientific">Streptomyces antibioticus</name>
    <dbReference type="NCBI Taxonomy" id="1890"/>
    <lineage>
        <taxon>Bacteria</taxon>
        <taxon>Bacillati</taxon>
        <taxon>Actinomycetota</taxon>
        <taxon>Actinomycetes</taxon>
        <taxon>Kitasatosporales</taxon>
        <taxon>Streptomycetaceae</taxon>
        <taxon>Streptomyces</taxon>
    </lineage>
</organism>
<evidence type="ECO:0000313" key="4">
    <source>
        <dbReference type="Proteomes" id="UP000190306"/>
    </source>
</evidence>
<dbReference type="Proteomes" id="UP000502504">
    <property type="component" value="Chromosome"/>
</dbReference>
<feature type="compositionally biased region" description="Acidic residues" evidence="1">
    <location>
        <begin position="283"/>
        <end position="294"/>
    </location>
</feature>
<feature type="region of interest" description="Disordered" evidence="1">
    <location>
        <begin position="270"/>
        <end position="308"/>
    </location>
</feature>
<dbReference type="Proteomes" id="UP000190306">
    <property type="component" value="Chromosome"/>
</dbReference>
<reference evidence="2 4" key="1">
    <citation type="submission" date="2015-07" db="EMBL/GenBank/DDBJ databases">
        <title>Draft Genome Sequence of Streptomyces antibioticus, IMRU 3720 reveals insights in the evolution of actinomycin biosynthetic gene clusters in Streptomyces.</title>
        <authorList>
            <person name="Crnovcic I."/>
            <person name="Ruckert C."/>
            <person name="Kalinowksi J."/>
            <person name="Keller U."/>
        </authorList>
    </citation>
    <scope>NUCLEOTIDE SEQUENCE [LARGE SCALE GENOMIC DNA]</scope>
    <source>
        <strain evidence="2 4">DSM 41481</strain>
    </source>
</reference>
<evidence type="ECO:0008006" key="6">
    <source>
        <dbReference type="Google" id="ProtNLM"/>
    </source>
</evidence>
<sequence>MAGTPDLVSAFADLCAARPGYAKAEAYFDGDVDEIYASDKVARLLAKSNLDELDEINFARIPVTAITDRLHITSITTGDDDADEDIKALVKRNQLDEELPGLHTRACSQGDAYLMVWPTLDPDGNVANVDMLVNSAATVRVIYDEENPLRKKLAIKSWTNGSGKDQQIRADLYYPHRSDEDPARIERWVWQGRHRGKQDKWQPYTEDGQDAVLPNPWGEIPFFHYRTGRPYGRPEHYAAYGAQSIINKLVVSHAATIDFQSLPQRYGLIDPTVDQSGMQGADFDADSPYDEGADPESPGNPSQLRNDPGELWLLQGLKGVGQFEAANSDTYLKPFDRYVKAMAQVTSTPFSEFDSTGDAISGKARVEARASQTARVQARQRSLGATHEDAFEFALRLLGYDDPDVTVRWQPADYRDDTEGWATTSAKIDAGVPRERALIEAGCPPELVEAWMRDLDDDAELARRADLLLKIGNAVQALGTGVQLGAIEATDVTKILDSMLGAATTLGSTEANR</sequence>
<protein>
    <recommendedName>
        <fullName evidence="6">Portal protein</fullName>
    </recommendedName>
</protein>
<evidence type="ECO:0000256" key="1">
    <source>
        <dbReference type="SAM" id="MobiDB-lite"/>
    </source>
</evidence>
<dbReference type="EMBL" id="LHQL01000014">
    <property type="protein sequence ID" value="OOQ47306.1"/>
    <property type="molecule type" value="Genomic_DNA"/>
</dbReference>
<dbReference type="RefSeq" id="WP_078635984.1">
    <property type="nucleotide sequence ID" value="NZ_CM007717.1"/>
</dbReference>
<evidence type="ECO:0000313" key="3">
    <source>
        <dbReference type="EMBL" id="QIT47627.1"/>
    </source>
</evidence>
<gene>
    <name evidence="2" type="ORF">AFM16_31695</name>
    <name evidence="3" type="ORF">HCX60_32245</name>
</gene>
<evidence type="ECO:0000313" key="5">
    <source>
        <dbReference type="Proteomes" id="UP000502504"/>
    </source>
</evidence>
<proteinExistence type="predicted"/>
<accession>A0AAE6YF13</accession>
<dbReference type="EMBL" id="CP050692">
    <property type="protein sequence ID" value="QIT47627.1"/>
    <property type="molecule type" value="Genomic_DNA"/>
</dbReference>